<dbReference type="Proteomes" id="UP000005697">
    <property type="component" value="Unassembled WGS sequence"/>
</dbReference>
<evidence type="ECO:0000313" key="2">
    <source>
        <dbReference type="Proteomes" id="UP000005697"/>
    </source>
</evidence>
<dbReference type="OrthoDB" id="1073031at2"/>
<dbReference type="RefSeq" id="WP_007366874.1">
    <property type="nucleotide sequence ID" value="NZ_GL872282.1"/>
</dbReference>
<protein>
    <submittedName>
        <fullName evidence="1">Uncharacterized protein</fullName>
    </submittedName>
</protein>
<sequence>MEKKKYIIPVTEAVRMKNEHLMLTASPGVGGNYDPNEEIGAKENNMFDEETANEWSKHSVWED</sequence>
<organism evidence="1 2">
    <name type="scientific">Prevotella multiformis DSM 16608</name>
    <dbReference type="NCBI Taxonomy" id="888743"/>
    <lineage>
        <taxon>Bacteria</taxon>
        <taxon>Pseudomonadati</taxon>
        <taxon>Bacteroidota</taxon>
        <taxon>Bacteroidia</taxon>
        <taxon>Bacteroidales</taxon>
        <taxon>Prevotellaceae</taxon>
        <taxon>Prevotella</taxon>
    </lineage>
</organism>
<dbReference type="AlphaFoldDB" id="F0F955"/>
<gene>
    <name evidence="1" type="ORF">HMPREF9141_2122</name>
</gene>
<dbReference type="EMBL" id="AEWX01000029">
    <property type="protein sequence ID" value="EGC19229.1"/>
    <property type="molecule type" value="Genomic_DNA"/>
</dbReference>
<reference evidence="1 2" key="1">
    <citation type="submission" date="2011-01" db="EMBL/GenBank/DDBJ databases">
        <authorList>
            <person name="Muzny D."/>
            <person name="Qin X."/>
            <person name="Deng J."/>
            <person name="Jiang H."/>
            <person name="Liu Y."/>
            <person name="Qu J."/>
            <person name="Song X.-Z."/>
            <person name="Zhang L."/>
            <person name="Thornton R."/>
            <person name="Coyle M."/>
            <person name="Francisco L."/>
            <person name="Jackson L."/>
            <person name="Javaid M."/>
            <person name="Korchina V."/>
            <person name="Kovar C."/>
            <person name="Mata R."/>
            <person name="Mathew T."/>
            <person name="Ngo R."/>
            <person name="Nguyen L."/>
            <person name="Nguyen N."/>
            <person name="Okwuonu G."/>
            <person name="Ongeri F."/>
            <person name="Pham C."/>
            <person name="Simmons D."/>
            <person name="Wilczek-Boney K."/>
            <person name="Hale W."/>
            <person name="Jakkamsetti A."/>
            <person name="Pham P."/>
            <person name="Ruth R."/>
            <person name="San Lucas F."/>
            <person name="Warren J."/>
            <person name="Zhang J."/>
            <person name="Zhao Z."/>
            <person name="Zhou C."/>
            <person name="Zhu D."/>
            <person name="Lee S."/>
            <person name="Bess C."/>
            <person name="Blankenburg K."/>
            <person name="Forbes L."/>
            <person name="Fu Q."/>
            <person name="Gubbala S."/>
            <person name="Hirani K."/>
            <person name="Jayaseelan J.C."/>
            <person name="Lara F."/>
            <person name="Munidasa M."/>
            <person name="Palculict T."/>
            <person name="Patil S."/>
            <person name="Pu L.-L."/>
            <person name="Saada N."/>
            <person name="Tang L."/>
            <person name="Weissenberger G."/>
            <person name="Zhu Y."/>
            <person name="Hemphill L."/>
            <person name="Shang Y."/>
            <person name="Youmans B."/>
            <person name="Ayvaz T."/>
            <person name="Ross M."/>
            <person name="Santibanez J."/>
            <person name="Aqrawi P."/>
            <person name="Gross S."/>
            <person name="Joshi V."/>
            <person name="Fowler G."/>
            <person name="Nazareth L."/>
            <person name="Reid J."/>
            <person name="Worley K."/>
            <person name="Petrosino J."/>
            <person name="Highlander S."/>
            <person name="Gibbs R."/>
        </authorList>
    </citation>
    <scope>NUCLEOTIDE SEQUENCE [LARGE SCALE GENOMIC DNA]</scope>
    <source>
        <strain evidence="1 2">DSM 16608</strain>
    </source>
</reference>
<comment type="caution">
    <text evidence="1">The sequence shown here is derived from an EMBL/GenBank/DDBJ whole genome shotgun (WGS) entry which is preliminary data.</text>
</comment>
<accession>F0F955</accession>
<name>F0F955_9BACT</name>
<dbReference type="HOGENOM" id="CLU_205949_0_0_10"/>
<evidence type="ECO:0000313" key="1">
    <source>
        <dbReference type="EMBL" id="EGC19229.1"/>
    </source>
</evidence>
<proteinExistence type="predicted"/>
<keyword evidence="2" id="KW-1185">Reference proteome</keyword>